<comment type="caution">
    <text evidence="2">The sequence shown here is derived from an EMBL/GenBank/DDBJ whole genome shotgun (WGS) entry which is preliminary data.</text>
</comment>
<name>A0A940DPZ2_9BACT</name>
<accession>A0A940DPZ2</accession>
<reference evidence="2" key="2">
    <citation type="journal article" date="2021" name="PeerJ">
        <title>Extensive microbial diversity within the chicken gut microbiome revealed by metagenomics and culture.</title>
        <authorList>
            <person name="Gilroy R."/>
            <person name="Ravi A."/>
            <person name="Getino M."/>
            <person name="Pursley I."/>
            <person name="Horton D.L."/>
            <person name="Alikhan N.F."/>
            <person name="Baker D."/>
            <person name="Gharbi K."/>
            <person name="Hall N."/>
            <person name="Watson M."/>
            <person name="Adriaenssens E.M."/>
            <person name="Foster-Nyarko E."/>
            <person name="Jarju S."/>
            <person name="Secka A."/>
            <person name="Antonio M."/>
            <person name="Oren A."/>
            <person name="Chaudhuri R.R."/>
            <person name="La Ragione R."/>
            <person name="Hildebrand F."/>
            <person name="Pallen M.J."/>
        </authorList>
    </citation>
    <scope>NUCLEOTIDE SEQUENCE</scope>
    <source>
        <strain evidence="2">G3-8215</strain>
    </source>
</reference>
<reference evidence="2" key="1">
    <citation type="submission" date="2020-10" db="EMBL/GenBank/DDBJ databases">
        <authorList>
            <person name="Gilroy R."/>
        </authorList>
    </citation>
    <scope>NUCLEOTIDE SEQUENCE</scope>
    <source>
        <strain evidence="2">G3-8215</strain>
    </source>
</reference>
<organism evidence="2 3">
    <name type="scientific">Candidatus Cryptobacteroides avicola</name>
    <dbReference type="NCBI Taxonomy" id="2840757"/>
    <lineage>
        <taxon>Bacteria</taxon>
        <taxon>Pseudomonadati</taxon>
        <taxon>Bacteroidota</taxon>
        <taxon>Bacteroidia</taxon>
        <taxon>Bacteroidales</taxon>
        <taxon>Candidatus Cryptobacteroides</taxon>
    </lineage>
</organism>
<evidence type="ECO:0000256" key="1">
    <source>
        <dbReference type="SAM" id="Coils"/>
    </source>
</evidence>
<feature type="coiled-coil region" evidence="1">
    <location>
        <begin position="2"/>
        <end position="57"/>
    </location>
</feature>
<evidence type="ECO:0000313" key="2">
    <source>
        <dbReference type="EMBL" id="MBO8482879.1"/>
    </source>
</evidence>
<dbReference type="EMBL" id="JADILV010000012">
    <property type="protein sequence ID" value="MBO8482879.1"/>
    <property type="molecule type" value="Genomic_DNA"/>
</dbReference>
<gene>
    <name evidence="2" type="ORF">IAB75_02000</name>
</gene>
<proteinExistence type="predicted"/>
<keyword evidence="1" id="KW-0175">Coiled coil</keyword>
<dbReference type="Proteomes" id="UP000725002">
    <property type="component" value="Unassembled WGS sequence"/>
</dbReference>
<protein>
    <submittedName>
        <fullName evidence="2">Uncharacterized protein</fullName>
    </submittedName>
</protein>
<dbReference type="AlphaFoldDB" id="A0A940DPZ2"/>
<evidence type="ECO:0000313" key="3">
    <source>
        <dbReference type="Proteomes" id="UP000725002"/>
    </source>
</evidence>
<sequence length="90" mass="10686">MLENIRKDIERLVAAYEAEKELRINLEEELGRCREEMEIYRKQIAELDRLTDNLKLKDAFLGTSGNADQARSRIERMIKDIDRCISLMER</sequence>